<feature type="region of interest" description="Disordered" evidence="1">
    <location>
        <begin position="77"/>
        <end position="99"/>
    </location>
</feature>
<dbReference type="AlphaFoldDB" id="A0AAD6KHT5"/>
<protein>
    <submittedName>
        <fullName evidence="2">Uncharacterized protein</fullName>
    </submittedName>
</protein>
<evidence type="ECO:0000313" key="3">
    <source>
        <dbReference type="Proteomes" id="UP001162972"/>
    </source>
</evidence>
<organism evidence="2 3">
    <name type="scientific">Salix udensis</name>
    <dbReference type="NCBI Taxonomy" id="889485"/>
    <lineage>
        <taxon>Eukaryota</taxon>
        <taxon>Viridiplantae</taxon>
        <taxon>Streptophyta</taxon>
        <taxon>Embryophyta</taxon>
        <taxon>Tracheophyta</taxon>
        <taxon>Spermatophyta</taxon>
        <taxon>Magnoliopsida</taxon>
        <taxon>eudicotyledons</taxon>
        <taxon>Gunneridae</taxon>
        <taxon>Pentapetalae</taxon>
        <taxon>rosids</taxon>
        <taxon>fabids</taxon>
        <taxon>Malpighiales</taxon>
        <taxon>Salicaceae</taxon>
        <taxon>Saliceae</taxon>
        <taxon>Salix</taxon>
    </lineage>
</organism>
<dbReference type="Proteomes" id="UP001162972">
    <property type="component" value="Chromosome 19"/>
</dbReference>
<accession>A0AAD6KHT5</accession>
<feature type="compositionally biased region" description="Basic residues" evidence="1">
    <location>
        <begin position="82"/>
        <end position="99"/>
    </location>
</feature>
<proteinExistence type="predicted"/>
<evidence type="ECO:0000256" key="1">
    <source>
        <dbReference type="SAM" id="MobiDB-lite"/>
    </source>
</evidence>
<sequence>MKRPLLHEILEDVQLARAHQERAEQTQTESGFHPNTPPSNSQSEELMSPNRKQVVDPIEVIDLTEDPMTQGEARITLDARLNRPRHNHAHGNILQRRKA</sequence>
<feature type="region of interest" description="Disordered" evidence="1">
    <location>
        <begin position="16"/>
        <end position="51"/>
    </location>
</feature>
<reference evidence="2 3" key="1">
    <citation type="journal article" date="2023" name="Int. J. Mol. Sci.">
        <title>De Novo Assembly and Annotation of 11 Diverse Shrub Willow (Salix) Genomes Reveals Novel Gene Organization in Sex-Linked Regions.</title>
        <authorList>
            <person name="Hyden B."/>
            <person name="Feng K."/>
            <person name="Yates T.B."/>
            <person name="Jawdy S."/>
            <person name="Cereghino C."/>
            <person name="Smart L.B."/>
            <person name="Muchero W."/>
        </authorList>
    </citation>
    <scope>NUCLEOTIDE SEQUENCE [LARGE SCALE GENOMIC DNA]</scope>
    <source>
        <tissue evidence="2">Shoot tip</tissue>
    </source>
</reference>
<evidence type="ECO:0000313" key="2">
    <source>
        <dbReference type="EMBL" id="KAJ6422617.1"/>
    </source>
</evidence>
<keyword evidence="3" id="KW-1185">Reference proteome</keyword>
<gene>
    <name evidence="2" type="ORF">OIU84_027562</name>
</gene>
<dbReference type="EMBL" id="JAPFFJ010000007">
    <property type="protein sequence ID" value="KAJ6422617.1"/>
    <property type="molecule type" value="Genomic_DNA"/>
</dbReference>
<comment type="caution">
    <text evidence="2">The sequence shown here is derived from an EMBL/GenBank/DDBJ whole genome shotgun (WGS) entry which is preliminary data.</text>
</comment>
<name>A0AAD6KHT5_9ROSI</name>